<dbReference type="EMBL" id="JACVVD010000001">
    <property type="protein sequence ID" value="MBD0379130.1"/>
    <property type="molecule type" value="Genomic_DNA"/>
</dbReference>
<gene>
    <name evidence="2" type="ORF">ICC18_03195</name>
</gene>
<keyword evidence="3" id="KW-1185">Reference proteome</keyword>
<dbReference type="Pfam" id="PF07561">
    <property type="entry name" value="DUF1540"/>
    <property type="match status" value="1"/>
</dbReference>
<accession>A0A926KN83</accession>
<sequence>MPDVKCAVADCEYWAQGNNCSAGTIMIEVDQHANANYNVEFAGESFDTEHQDTAKKAASTCCHTFEPKKNK</sequence>
<proteinExistence type="predicted"/>
<dbReference type="AlphaFoldDB" id="A0A926KN83"/>
<dbReference type="Proteomes" id="UP000650466">
    <property type="component" value="Unassembled WGS sequence"/>
</dbReference>
<feature type="domain" description="DUF1540" evidence="1">
    <location>
        <begin position="4"/>
        <end position="65"/>
    </location>
</feature>
<organism evidence="2 3">
    <name type="scientific">Paenibacillus sedimenti</name>
    <dbReference type="NCBI Taxonomy" id="2770274"/>
    <lineage>
        <taxon>Bacteria</taxon>
        <taxon>Bacillati</taxon>
        <taxon>Bacillota</taxon>
        <taxon>Bacilli</taxon>
        <taxon>Bacillales</taxon>
        <taxon>Paenibacillaceae</taxon>
        <taxon>Paenibacillus</taxon>
    </lineage>
</organism>
<protein>
    <submittedName>
        <fullName evidence="2">DUF1540 domain-containing protein</fullName>
    </submittedName>
</protein>
<name>A0A926KN83_9BACL</name>
<evidence type="ECO:0000313" key="2">
    <source>
        <dbReference type="EMBL" id="MBD0379130.1"/>
    </source>
</evidence>
<comment type="caution">
    <text evidence="2">The sequence shown here is derived from an EMBL/GenBank/DDBJ whole genome shotgun (WGS) entry which is preliminary data.</text>
</comment>
<reference evidence="2" key="1">
    <citation type="submission" date="2020-09" db="EMBL/GenBank/DDBJ databases">
        <title>Draft Genome Sequence of Paenibacillus sp. WST5.</title>
        <authorList>
            <person name="Bao Z."/>
        </authorList>
    </citation>
    <scope>NUCLEOTIDE SEQUENCE</scope>
    <source>
        <strain evidence="2">WST5</strain>
    </source>
</reference>
<evidence type="ECO:0000313" key="3">
    <source>
        <dbReference type="Proteomes" id="UP000650466"/>
    </source>
</evidence>
<dbReference type="InterPro" id="IPR011437">
    <property type="entry name" value="DUF1540"/>
</dbReference>
<dbReference type="RefSeq" id="WP_188172912.1">
    <property type="nucleotide sequence ID" value="NZ_JACVVD010000001.1"/>
</dbReference>
<evidence type="ECO:0000259" key="1">
    <source>
        <dbReference type="Pfam" id="PF07561"/>
    </source>
</evidence>